<gene>
    <name evidence="2" type="ORF">LTR78_000389</name>
</gene>
<feature type="region of interest" description="Disordered" evidence="1">
    <location>
        <begin position="1"/>
        <end position="50"/>
    </location>
</feature>
<evidence type="ECO:0000313" key="2">
    <source>
        <dbReference type="EMBL" id="KAK3680012.1"/>
    </source>
</evidence>
<feature type="compositionally biased region" description="Low complexity" evidence="1">
    <location>
        <begin position="23"/>
        <end position="35"/>
    </location>
</feature>
<reference evidence="2" key="1">
    <citation type="submission" date="2023-07" db="EMBL/GenBank/DDBJ databases">
        <title>Black Yeasts Isolated from many extreme environments.</title>
        <authorList>
            <person name="Coleine C."/>
            <person name="Stajich J.E."/>
            <person name="Selbmann L."/>
        </authorList>
    </citation>
    <scope>NUCLEOTIDE SEQUENCE</scope>
    <source>
        <strain evidence="2">CCFEE 5485</strain>
    </source>
</reference>
<dbReference type="EMBL" id="JAUTXT010000001">
    <property type="protein sequence ID" value="KAK3680012.1"/>
    <property type="molecule type" value="Genomic_DNA"/>
</dbReference>
<evidence type="ECO:0000256" key="1">
    <source>
        <dbReference type="SAM" id="MobiDB-lite"/>
    </source>
</evidence>
<evidence type="ECO:0000313" key="3">
    <source>
        <dbReference type="Proteomes" id="UP001274830"/>
    </source>
</evidence>
<accession>A0AAE1C6I8</accession>
<comment type="caution">
    <text evidence="2">The sequence shown here is derived from an EMBL/GenBank/DDBJ whole genome shotgun (WGS) entry which is preliminary data.</text>
</comment>
<name>A0AAE1C6I8_9PEZI</name>
<sequence>MGLASKLAAAQGGQAPVANYGSQQYPPQGQQQQGGVPPPGGAQGGAGYRT</sequence>
<organism evidence="2 3">
    <name type="scientific">Recurvomyces mirabilis</name>
    <dbReference type="NCBI Taxonomy" id="574656"/>
    <lineage>
        <taxon>Eukaryota</taxon>
        <taxon>Fungi</taxon>
        <taxon>Dikarya</taxon>
        <taxon>Ascomycota</taxon>
        <taxon>Pezizomycotina</taxon>
        <taxon>Dothideomycetes</taxon>
        <taxon>Dothideomycetidae</taxon>
        <taxon>Mycosphaerellales</taxon>
        <taxon>Teratosphaeriaceae</taxon>
        <taxon>Recurvomyces</taxon>
    </lineage>
</organism>
<protein>
    <submittedName>
        <fullName evidence="2">Uncharacterized protein</fullName>
    </submittedName>
</protein>
<dbReference type="Proteomes" id="UP001274830">
    <property type="component" value="Unassembled WGS sequence"/>
</dbReference>
<feature type="compositionally biased region" description="Gly residues" evidence="1">
    <location>
        <begin position="41"/>
        <end position="50"/>
    </location>
</feature>
<proteinExistence type="predicted"/>
<dbReference type="AlphaFoldDB" id="A0AAE1C6I8"/>
<keyword evidence="3" id="KW-1185">Reference proteome</keyword>